<feature type="transmembrane region" description="Helical" evidence="1">
    <location>
        <begin position="42"/>
        <end position="62"/>
    </location>
</feature>
<dbReference type="Proteomes" id="UP000326799">
    <property type="component" value="Unassembled WGS sequence"/>
</dbReference>
<organism evidence="2 3">
    <name type="scientific">Aspergillus novoparasiticus</name>
    <dbReference type="NCBI Taxonomy" id="986946"/>
    <lineage>
        <taxon>Eukaryota</taxon>
        <taxon>Fungi</taxon>
        <taxon>Dikarya</taxon>
        <taxon>Ascomycota</taxon>
        <taxon>Pezizomycotina</taxon>
        <taxon>Eurotiomycetes</taxon>
        <taxon>Eurotiomycetidae</taxon>
        <taxon>Eurotiales</taxon>
        <taxon>Aspergillaceae</taxon>
        <taxon>Aspergillus</taxon>
        <taxon>Aspergillus subgen. Circumdati</taxon>
    </lineage>
</organism>
<name>A0A5N6EUB0_9EURO</name>
<dbReference type="EMBL" id="ML733425">
    <property type="protein sequence ID" value="KAB8220869.1"/>
    <property type="molecule type" value="Genomic_DNA"/>
</dbReference>
<protein>
    <submittedName>
        <fullName evidence="2">Uncharacterized protein</fullName>
    </submittedName>
</protein>
<evidence type="ECO:0000313" key="3">
    <source>
        <dbReference type="Proteomes" id="UP000326799"/>
    </source>
</evidence>
<gene>
    <name evidence="2" type="ORF">BDV33DRAFT_87225</name>
</gene>
<sequence length="113" mass="12893">MVSQSKSLSKTRVLFHMSQIVVIPHSRLSLALALWLGSGAPVILAVIILGTSFPVDIVVMSYDQRHDYTDHTGTTVRENHLIDWQRMYLVLELRDPTVTQVQYFVSRENVVQK</sequence>
<reference evidence="2 3" key="1">
    <citation type="submission" date="2019-04" db="EMBL/GenBank/DDBJ databases">
        <title>Fungal friends and foes A comparative genomics study of 23 Aspergillus species from section Flavi.</title>
        <authorList>
            <consortium name="DOE Joint Genome Institute"/>
            <person name="Kjaerbolling I."/>
            <person name="Vesth T.C."/>
            <person name="Frisvad J.C."/>
            <person name="Nybo J.L."/>
            <person name="Theobald S."/>
            <person name="Kildgaard S."/>
            <person name="Petersen T.I."/>
            <person name="Kuo A."/>
            <person name="Sato A."/>
            <person name="Lyhne E.K."/>
            <person name="Kogle M.E."/>
            <person name="Wiebenga A."/>
            <person name="Kun R.S."/>
            <person name="Lubbers R.J."/>
            <person name="Makela M.R."/>
            <person name="Barry K."/>
            <person name="Chovatia M."/>
            <person name="Clum A."/>
            <person name="Daum C."/>
            <person name="Haridas S."/>
            <person name="He G."/>
            <person name="LaButti K."/>
            <person name="Lipzen A."/>
            <person name="Mondo S."/>
            <person name="Pangilinan J."/>
            <person name="Riley R."/>
            <person name="Salamov A."/>
            <person name="Simmons B.A."/>
            <person name="Magnuson J.K."/>
            <person name="Henrissat B."/>
            <person name="Mortensen U.H."/>
            <person name="Larsen T.O."/>
            <person name="De vries R.P."/>
            <person name="Grigoriev I.V."/>
            <person name="Machida M."/>
            <person name="Baker S.E."/>
            <person name="Andersen M.R."/>
        </authorList>
    </citation>
    <scope>NUCLEOTIDE SEQUENCE [LARGE SCALE GENOMIC DNA]</scope>
    <source>
        <strain evidence="2 3">CBS 126849</strain>
    </source>
</reference>
<keyword evidence="3" id="KW-1185">Reference proteome</keyword>
<keyword evidence="1" id="KW-1133">Transmembrane helix</keyword>
<dbReference type="AlphaFoldDB" id="A0A5N6EUB0"/>
<accession>A0A5N6EUB0</accession>
<evidence type="ECO:0000256" key="1">
    <source>
        <dbReference type="SAM" id="Phobius"/>
    </source>
</evidence>
<keyword evidence="1" id="KW-0812">Transmembrane</keyword>
<keyword evidence="1" id="KW-0472">Membrane</keyword>
<proteinExistence type="predicted"/>
<feature type="transmembrane region" description="Helical" evidence="1">
    <location>
        <begin position="12"/>
        <end position="36"/>
    </location>
</feature>
<evidence type="ECO:0000313" key="2">
    <source>
        <dbReference type="EMBL" id="KAB8220869.1"/>
    </source>
</evidence>